<dbReference type="CDD" id="cd17324">
    <property type="entry name" value="MFS_NepI_like"/>
    <property type="match status" value="1"/>
</dbReference>
<proteinExistence type="inferred from homology"/>
<feature type="transmembrane region" description="Helical" evidence="9">
    <location>
        <begin position="551"/>
        <end position="571"/>
    </location>
</feature>
<feature type="domain" description="Major facilitator superfamily (MFS) profile" evidence="10">
    <location>
        <begin position="36"/>
        <end position="418"/>
    </location>
</feature>
<comment type="caution">
    <text evidence="11">The sequence shown here is derived from an EMBL/GenBank/DDBJ whole genome shotgun (WGS) entry which is preliminary data.</text>
</comment>
<evidence type="ECO:0000313" key="11">
    <source>
        <dbReference type="EMBL" id="KEG40353.1"/>
    </source>
</evidence>
<dbReference type="PROSITE" id="PS00216">
    <property type="entry name" value="SUGAR_TRANSPORT_1"/>
    <property type="match status" value="1"/>
</dbReference>
<keyword evidence="4" id="KW-1003">Cell membrane</keyword>
<gene>
    <name evidence="11" type="ORF">DJ64_09640</name>
</gene>
<keyword evidence="7 9" id="KW-0472">Membrane</keyword>
<feature type="transmembrane region" description="Helical" evidence="9">
    <location>
        <begin position="466"/>
        <end position="484"/>
    </location>
</feature>
<dbReference type="Pfam" id="PF07690">
    <property type="entry name" value="MFS_1"/>
    <property type="match status" value="1"/>
</dbReference>
<evidence type="ECO:0000256" key="9">
    <source>
        <dbReference type="SAM" id="Phobius"/>
    </source>
</evidence>
<comment type="similarity">
    <text evidence="2">Belongs to the major facilitator superfamily.</text>
</comment>
<feature type="region of interest" description="Disordered" evidence="8">
    <location>
        <begin position="1"/>
        <end position="33"/>
    </location>
</feature>
<dbReference type="SUPFAM" id="SSF103473">
    <property type="entry name" value="MFS general substrate transporter"/>
    <property type="match status" value="2"/>
</dbReference>
<dbReference type="Proteomes" id="UP000027632">
    <property type="component" value="Unassembled WGS sequence"/>
</dbReference>
<evidence type="ECO:0000256" key="6">
    <source>
        <dbReference type="ARBA" id="ARBA00022989"/>
    </source>
</evidence>
<evidence type="ECO:0000256" key="8">
    <source>
        <dbReference type="SAM" id="MobiDB-lite"/>
    </source>
</evidence>
<evidence type="ECO:0000256" key="3">
    <source>
        <dbReference type="ARBA" id="ARBA00022448"/>
    </source>
</evidence>
<dbReference type="PROSITE" id="PS50850">
    <property type="entry name" value="MFS"/>
    <property type="match status" value="1"/>
</dbReference>
<feature type="transmembrane region" description="Helical" evidence="9">
    <location>
        <begin position="39"/>
        <end position="56"/>
    </location>
</feature>
<evidence type="ECO:0000259" key="10">
    <source>
        <dbReference type="PROSITE" id="PS50850"/>
    </source>
</evidence>
<comment type="subcellular location">
    <subcellularLocation>
        <location evidence="1">Cell membrane</location>
        <topology evidence="1">Multi-pass membrane protein</topology>
    </subcellularLocation>
</comment>
<evidence type="ECO:0000256" key="2">
    <source>
        <dbReference type="ARBA" id="ARBA00008335"/>
    </source>
</evidence>
<dbReference type="InterPro" id="IPR020846">
    <property type="entry name" value="MFS_dom"/>
</dbReference>
<sequence>MTPASTGASTRVDAVASVPSAPQPSVETRMSPGGPGYRRMSLALFLAGVATFALLYSTQALLPLVSSDFAVSASDASWTVSAATGGLALFVLPMSALSERFGRRTVMTTSLAVAVTLGLLVPFAPSLGALVALRALQGAALAGLPASATAYLAEEVTPRALVTAIGLFVAGNSVGGMSGRVITGWVAQEWGWRAAVGVIGLVAVACAVAFRMLLPVPRHFEAGSLAPRVLAGTVRRHLGNPLLRRLFAIGALFMTVFGGVYTVIGYRLTEEPFSLPQGVAGSVFLVYLVGTVSASAAGRLVGRLGRRGALYAGGATTAAGLLLSLADTLPLVLLGLVLITAGFFAGHAVASSAVGRTATEGRAQAAALYQSAYYIGSSAGSAVGALAFHAGGWSGTVAVGLVAVAGVAAITLAGTRAAARTGEAAPAEEPFSLPQGVAGSVFLVYLVGTVSASAAGRLVGRLGRRGALYAGGATTAAGLLLSLADTLPLVLLGLVLITAGFFAGHAVASSAVGRTATEGRAQAAALYQSAYYIGSSAGSAVGALAFHAGGWSGTVAVGLVAVAGVAAITLAGTRAAARTGEAAPA</sequence>
<feature type="transmembrane region" description="Helical" evidence="9">
    <location>
        <begin position="106"/>
        <end position="125"/>
    </location>
</feature>
<dbReference type="EMBL" id="JJMG01000155">
    <property type="protein sequence ID" value="KEG40353.1"/>
    <property type="molecule type" value="Genomic_DNA"/>
</dbReference>
<protein>
    <submittedName>
        <fullName evidence="11">Membrane protein</fullName>
    </submittedName>
</protein>
<dbReference type="InterPro" id="IPR005829">
    <property type="entry name" value="Sugar_transporter_CS"/>
</dbReference>
<evidence type="ECO:0000313" key="12">
    <source>
        <dbReference type="Proteomes" id="UP000027632"/>
    </source>
</evidence>
<feature type="transmembrane region" description="Helical" evidence="9">
    <location>
        <begin position="490"/>
        <end position="512"/>
    </location>
</feature>
<dbReference type="Gene3D" id="1.20.1250.20">
    <property type="entry name" value="MFS general substrate transporter like domains"/>
    <property type="match status" value="2"/>
</dbReference>
<evidence type="ECO:0000256" key="5">
    <source>
        <dbReference type="ARBA" id="ARBA00022692"/>
    </source>
</evidence>
<keyword evidence="5 9" id="KW-0812">Transmembrane</keyword>
<dbReference type="PANTHER" id="PTHR43271:SF1">
    <property type="entry name" value="INNER MEMBRANE TRANSPORT PROTEIN YNFM"/>
    <property type="match status" value="1"/>
</dbReference>
<dbReference type="RefSeq" id="WP_245657363.1">
    <property type="nucleotide sequence ID" value="NZ_KL503830.1"/>
</dbReference>
<feature type="transmembrane region" description="Helical" evidence="9">
    <location>
        <begin position="393"/>
        <end position="413"/>
    </location>
</feature>
<feature type="transmembrane region" description="Helical" evidence="9">
    <location>
        <begin position="246"/>
        <end position="266"/>
    </location>
</feature>
<organism evidence="11 12">
    <name type="scientific">Streptomyces griseorubens</name>
    <dbReference type="NCBI Taxonomy" id="66897"/>
    <lineage>
        <taxon>Bacteria</taxon>
        <taxon>Bacillati</taxon>
        <taxon>Actinomycetota</taxon>
        <taxon>Actinomycetes</taxon>
        <taxon>Kitasatosporales</taxon>
        <taxon>Streptomycetaceae</taxon>
        <taxon>Streptomyces</taxon>
        <taxon>Streptomyces althioticus group</taxon>
    </lineage>
</organism>
<dbReference type="InterPro" id="IPR011701">
    <property type="entry name" value="MFS"/>
</dbReference>
<feature type="transmembrane region" description="Helical" evidence="9">
    <location>
        <begin position="332"/>
        <end position="354"/>
    </location>
</feature>
<dbReference type="InterPro" id="IPR036259">
    <property type="entry name" value="MFS_trans_sf"/>
</dbReference>
<accession>A0ABR4SYV3</accession>
<dbReference type="PANTHER" id="PTHR43271">
    <property type="entry name" value="BLL2771 PROTEIN"/>
    <property type="match status" value="1"/>
</dbReference>
<name>A0ABR4SYV3_9ACTN</name>
<evidence type="ECO:0000256" key="1">
    <source>
        <dbReference type="ARBA" id="ARBA00004651"/>
    </source>
</evidence>
<feature type="transmembrane region" description="Helical" evidence="9">
    <location>
        <begin position="190"/>
        <end position="210"/>
    </location>
</feature>
<keyword evidence="3" id="KW-0813">Transport</keyword>
<feature type="transmembrane region" description="Helical" evidence="9">
    <location>
        <begin position="131"/>
        <end position="153"/>
    </location>
</feature>
<feature type="transmembrane region" description="Helical" evidence="9">
    <location>
        <begin position="76"/>
        <end position="94"/>
    </location>
</feature>
<feature type="transmembrane region" description="Helical" evidence="9">
    <location>
        <begin position="309"/>
        <end position="326"/>
    </location>
</feature>
<reference evidence="11 12" key="1">
    <citation type="submission" date="2014-04" db="EMBL/GenBank/DDBJ databases">
        <title>Draft genome sequence of the novel Streptomyces griseorubens JSD-1 playing a role in carbon and nitrogen cycle.</title>
        <authorList>
            <consortium name="Shanghai Jiao Tong University"/>
            <person name="Feng H."/>
            <person name="Sun Y."/>
            <person name="Zhi Y."/>
            <person name="Mao L."/>
            <person name="Luo Y."/>
            <person name="Wei X."/>
            <person name="Zhou P."/>
        </authorList>
    </citation>
    <scope>NUCLEOTIDE SEQUENCE [LARGE SCALE GENOMIC DNA]</scope>
    <source>
        <strain evidence="11 12">JSD-1</strain>
    </source>
</reference>
<feature type="transmembrane region" description="Helical" evidence="9">
    <location>
        <begin position="160"/>
        <end position="178"/>
    </location>
</feature>
<keyword evidence="12" id="KW-1185">Reference proteome</keyword>
<feature type="transmembrane region" description="Helical" evidence="9">
    <location>
        <begin position="278"/>
        <end position="297"/>
    </location>
</feature>
<evidence type="ECO:0000256" key="4">
    <source>
        <dbReference type="ARBA" id="ARBA00022475"/>
    </source>
</evidence>
<feature type="transmembrane region" description="Helical" evidence="9">
    <location>
        <begin position="524"/>
        <end position="545"/>
    </location>
</feature>
<keyword evidence="6 9" id="KW-1133">Transmembrane helix</keyword>
<feature type="transmembrane region" description="Helical" evidence="9">
    <location>
        <begin position="366"/>
        <end position="387"/>
    </location>
</feature>
<evidence type="ECO:0000256" key="7">
    <source>
        <dbReference type="ARBA" id="ARBA00023136"/>
    </source>
</evidence>